<organism evidence="1 2">
    <name type="scientific">Leptomonas seymouri</name>
    <dbReference type="NCBI Taxonomy" id="5684"/>
    <lineage>
        <taxon>Eukaryota</taxon>
        <taxon>Discoba</taxon>
        <taxon>Euglenozoa</taxon>
        <taxon>Kinetoplastea</taxon>
        <taxon>Metakinetoplastina</taxon>
        <taxon>Trypanosomatida</taxon>
        <taxon>Trypanosomatidae</taxon>
        <taxon>Leishmaniinae</taxon>
        <taxon>Leptomonas</taxon>
    </lineage>
</organism>
<comment type="caution">
    <text evidence="1">The sequence shown here is derived from an EMBL/GenBank/DDBJ whole genome shotgun (WGS) entry which is preliminary data.</text>
</comment>
<gene>
    <name evidence="1" type="ORF">ABL78_6859</name>
</gene>
<reference evidence="1 2" key="1">
    <citation type="journal article" date="2015" name="PLoS Pathog.">
        <title>Leptomonas seymouri: Adaptations to the Dixenous Life Cycle Analyzed by Genome Sequencing, Transcriptome Profiling and Co-infection with Leishmania donovani.</title>
        <authorList>
            <person name="Kraeva N."/>
            <person name="Butenko A."/>
            <person name="Hlavacova J."/>
            <person name="Kostygov A."/>
            <person name="Myskova J."/>
            <person name="Grybchuk D."/>
            <person name="Lestinova T."/>
            <person name="Votypka J."/>
            <person name="Volf P."/>
            <person name="Opperdoes F."/>
            <person name="Flegontov P."/>
            <person name="Lukes J."/>
            <person name="Yurchenko V."/>
        </authorList>
    </citation>
    <scope>NUCLEOTIDE SEQUENCE [LARGE SCALE GENOMIC DNA]</scope>
    <source>
        <strain evidence="1 2">ATCC 30220</strain>
    </source>
</reference>
<dbReference type="Proteomes" id="UP000038009">
    <property type="component" value="Unassembled WGS sequence"/>
</dbReference>
<dbReference type="AlphaFoldDB" id="A0A0N1HT67"/>
<proteinExistence type="predicted"/>
<dbReference type="EMBL" id="LJSK01000291">
    <property type="protein sequence ID" value="KPI84081.1"/>
    <property type="molecule type" value="Genomic_DNA"/>
</dbReference>
<sequence length="163" mass="17809">MQWIAAPTGPAARLIRASMKEGAATAVGSLCKTHISRCYAVDPPVAAHTHSLSWAPARSNPVPTLSPPLRAPVLHSCTDAWYADKLELEPGRAHLLWHTIAARRVAVKASRSGAGSLQYRLDGGLHDSNPSPSLRHELPWRRAAVRYRVLSYGIIALYHALLW</sequence>
<accession>A0A0N1HT67</accession>
<name>A0A0N1HT67_LEPSE</name>
<protein>
    <submittedName>
        <fullName evidence="1">Uncharacterized protein</fullName>
    </submittedName>
</protein>
<dbReference type="VEuPathDB" id="TriTrypDB:Lsey_0291_0040"/>
<evidence type="ECO:0000313" key="1">
    <source>
        <dbReference type="EMBL" id="KPI84081.1"/>
    </source>
</evidence>
<evidence type="ECO:0000313" key="2">
    <source>
        <dbReference type="Proteomes" id="UP000038009"/>
    </source>
</evidence>
<keyword evidence="2" id="KW-1185">Reference proteome</keyword>